<gene>
    <name evidence="3" type="ORF">SPRG_04022</name>
</gene>
<dbReference type="OMA" id="RRQCEYL"/>
<dbReference type="EMBL" id="KK583198">
    <property type="protein sequence ID" value="KDO31406.1"/>
    <property type="molecule type" value="Genomic_DNA"/>
</dbReference>
<feature type="compositionally biased region" description="Low complexity" evidence="2">
    <location>
        <begin position="285"/>
        <end position="294"/>
    </location>
</feature>
<evidence type="ECO:0000256" key="2">
    <source>
        <dbReference type="SAM" id="MobiDB-lite"/>
    </source>
</evidence>
<dbReference type="AlphaFoldDB" id="A0A067CY01"/>
<dbReference type="OrthoDB" id="69299at2759"/>
<dbReference type="Proteomes" id="UP000030745">
    <property type="component" value="Unassembled WGS sequence"/>
</dbReference>
<keyword evidence="1" id="KW-0175">Coiled coil</keyword>
<feature type="region of interest" description="Disordered" evidence="2">
    <location>
        <begin position="279"/>
        <end position="328"/>
    </location>
</feature>
<feature type="region of interest" description="Disordered" evidence="2">
    <location>
        <begin position="253"/>
        <end position="272"/>
    </location>
</feature>
<protein>
    <submittedName>
        <fullName evidence="3">Uncharacterized protein</fullName>
    </submittedName>
</protein>
<sequence length="328" mass="36529">MQQRAETAALAACHSTLAKRGLVPKDARATFLAGTAELMDHLRKTIAATYVREENAVRVQDWRDRIMVDLRKKSLSSDTRRVYGDVLDRAETEMRDLLDATCSRAVETLSPVVDHVAFNMRRQCEYLNAAVSLDIERHADAQSAILESKDKEMQALQSEVTRVHGRLRALEATPDVGDATLCNELRQRCKDLEATQCSLHGQAQATETALRAAQRTILRLESELHTLSATFELTKTMYKKETTQLMAAIRQAPTTTTTTTTTSPTKYDPNSMRTLCFAAPESPTRPKSSSSPRRAMATSVRFGTDPPPRGVVTRPHVLFATQETTHRS</sequence>
<reference evidence="3 4" key="1">
    <citation type="journal article" date="2013" name="PLoS Genet.">
        <title>Distinctive expansion of potential virulence genes in the genome of the oomycete fish pathogen Saprolegnia parasitica.</title>
        <authorList>
            <person name="Jiang R.H."/>
            <person name="de Bruijn I."/>
            <person name="Haas B.J."/>
            <person name="Belmonte R."/>
            <person name="Lobach L."/>
            <person name="Christie J."/>
            <person name="van den Ackerveken G."/>
            <person name="Bottin A."/>
            <person name="Bulone V."/>
            <person name="Diaz-Moreno S.M."/>
            <person name="Dumas B."/>
            <person name="Fan L."/>
            <person name="Gaulin E."/>
            <person name="Govers F."/>
            <person name="Grenville-Briggs L.J."/>
            <person name="Horner N.R."/>
            <person name="Levin J.Z."/>
            <person name="Mammella M."/>
            <person name="Meijer H.J."/>
            <person name="Morris P."/>
            <person name="Nusbaum C."/>
            <person name="Oome S."/>
            <person name="Phillips A.J."/>
            <person name="van Rooyen D."/>
            <person name="Rzeszutek E."/>
            <person name="Saraiva M."/>
            <person name="Secombes C.J."/>
            <person name="Seidl M.F."/>
            <person name="Snel B."/>
            <person name="Stassen J.H."/>
            <person name="Sykes S."/>
            <person name="Tripathy S."/>
            <person name="van den Berg H."/>
            <person name="Vega-Arreguin J.C."/>
            <person name="Wawra S."/>
            <person name="Young S.K."/>
            <person name="Zeng Q."/>
            <person name="Dieguez-Uribeondo J."/>
            <person name="Russ C."/>
            <person name="Tyler B.M."/>
            <person name="van West P."/>
        </authorList>
    </citation>
    <scope>NUCLEOTIDE SEQUENCE [LARGE SCALE GENOMIC DNA]</scope>
    <source>
        <strain evidence="3 4">CBS 223.65</strain>
    </source>
</reference>
<evidence type="ECO:0000313" key="3">
    <source>
        <dbReference type="EMBL" id="KDO31406.1"/>
    </source>
</evidence>
<evidence type="ECO:0000313" key="4">
    <source>
        <dbReference type="Proteomes" id="UP000030745"/>
    </source>
</evidence>
<keyword evidence="4" id="KW-1185">Reference proteome</keyword>
<evidence type="ECO:0000256" key="1">
    <source>
        <dbReference type="SAM" id="Coils"/>
    </source>
</evidence>
<dbReference type="RefSeq" id="XP_012198002.1">
    <property type="nucleotide sequence ID" value="XM_012342612.1"/>
</dbReference>
<proteinExistence type="predicted"/>
<dbReference type="VEuPathDB" id="FungiDB:SPRG_04022"/>
<accession>A0A067CY01</accession>
<dbReference type="GeneID" id="24126495"/>
<organism evidence="3 4">
    <name type="scientific">Saprolegnia parasitica (strain CBS 223.65)</name>
    <dbReference type="NCBI Taxonomy" id="695850"/>
    <lineage>
        <taxon>Eukaryota</taxon>
        <taxon>Sar</taxon>
        <taxon>Stramenopiles</taxon>
        <taxon>Oomycota</taxon>
        <taxon>Saprolegniomycetes</taxon>
        <taxon>Saprolegniales</taxon>
        <taxon>Saprolegniaceae</taxon>
        <taxon>Saprolegnia</taxon>
    </lineage>
</organism>
<name>A0A067CY01_SAPPC</name>
<feature type="coiled-coil region" evidence="1">
    <location>
        <begin position="203"/>
        <end position="230"/>
    </location>
</feature>
<dbReference type="KEGG" id="spar:SPRG_04022"/>